<protein>
    <submittedName>
        <fullName evidence="7">ABC transporter B family member 4</fullName>
    </submittedName>
</protein>
<dbReference type="GO" id="GO:0005524">
    <property type="term" value="F:ATP binding"/>
    <property type="evidence" value="ECO:0007669"/>
    <property type="project" value="InterPro"/>
</dbReference>
<evidence type="ECO:0000256" key="1">
    <source>
        <dbReference type="ARBA" id="ARBA00004141"/>
    </source>
</evidence>
<keyword evidence="8" id="KW-1185">Reference proteome</keyword>
<evidence type="ECO:0000313" key="7">
    <source>
        <dbReference type="EMBL" id="PKA62295.1"/>
    </source>
</evidence>
<dbReference type="GO" id="GO:0015421">
    <property type="term" value="F:ABC-type oligopeptide transporter activity"/>
    <property type="evidence" value="ECO:0007669"/>
    <property type="project" value="TreeGrafter"/>
</dbReference>
<feature type="domain" description="ABC transmembrane type-1" evidence="6">
    <location>
        <begin position="104"/>
        <end position="256"/>
    </location>
</feature>
<sequence length="259" mass="28610">MQNPNGEYCRLIRMQEMNQNSNQMSQSDNDKITALVDERRSSQHISLKSSISRDSLVEPGLAAGIDVKESISKESTMNILEQTKEMPPIRRLACLNKPEIPILLLGSIFAIINGLFFPIVGVLLSSIINTFYEPPPKLEKDSKFWALVFLIFGAISFIAYPARTYLFGVAGSRLIKRVQLMTFEKVVNMEIAWFDAPKNSSGAIVARLSTDAATVRSLVGDALALIIQNITTLIAGLVFAFIADWQLSLIILATIPHGP</sequence>
<evidence type="ECO:0000256" key="3">
    <source>
        <dbReference type="ARBA" id="ARBA00022989"/>
    </source>
</evidence>
<dbReference type="Pfam" id="PF00664">
    <property type="entry name" value="ABC_membrane"/>
    <property type="match status" value="1"/>
</dbReference>
<dbReference type="PANTHER" id="PTHR43394">
    <property type="entry name" value="ATP-DEPENDENT PERMEASE MDL1, MITOCHONDRIAL"/>
    <property type="match status" value="1"/>
</dbReference>
<feature type="transmembrane region" description="Helical" evidence="5">
    <location>
        <begin position="233"/>
        <end position="255"/>
    </location>
</feature>
<dbReference type="Gene3D" id="1.20.1560.10">
    <property type="entry name" value="ABC transporter type 1, transmembrane domain"/>
    <property type="match status" value="1"/>
</dbReference>
<dbReference type="AlphaFoldDB" id="A0A2I0B3D3"/>
<dbReference type="Proteomes" id="UP000236161">
    <property type="component" value="Unassembled WGS sequence"/>
</dbReference>
<keyword evidence="4 5" id="KW-0472">Membrane</keyword>
<dbReference type="PANTHER" id="PTHR43394:SF18">
    <property type="entry name" value="ABC TRANSPORTER B FAMILY MEMBER 11-LIKE"/>
    <property type="match status" value="1"/>
</dbReference>
<evidence type="ECO:0000256" key="2">
    <source>
        <dbReference type="ARBA" id="ARBA00022692"/>
    </source>
</evidence>
<name>A0A2I0B3D3_9ASPA</name>
<dbReference type="EMBL" id="KZ451918">
    <property type="protein sequence ID" value="PKA62295.1"/>
    <property type="molecule type" value="Genomic_DNA"/>
</dbReference>
<keyword evidence="3 5" id="KW-1133">Transmembrane helix</keyword>
<evidence type="ECO:0000256" key="5">
    <source>
        <dbReference type="SAM" id="Phobius"/>
    </source>
</evidence>
<proteinExistence type="predicted"/>
<evidence type="ECO:0000259" key="6">
    <source>
        <dbReference type="PROSITE" id="PS50929"/>
    </source>
</evidence>
<dbReference type="GO" id="GO:0005743">
    <property type="term" value="C:mitochondrial inner membrane"/>
    <property type="evidence" value="ECO:0007669"/>
    <property type="project" value="TreeGrafter"/>
</dbReference>
<accession>A0A2I0B3D3</accession>
<dbReference type="OrthoDB" id="6500128at2759"/>
<gene>
    <name evidence="7" type="primary">ABCB4</name>
    <name evidence="7" type="ORF">AXF42_Ash016087</name>
</gene>
<reference evidence="7 8" key="1">
    <citation type="journal article" date="2017" name="Nature">
        <title>The Apostasia genome and the evolution of orchids.</title>
        <authorList>
            <person name="Zhang G.Q."/>
            <person name="Liu K.W."/>
            <person name="Li Z."/>
            <person name="Lohaus R."/>
            <person name="Hsiao Y.Y."/>
            <person name="Niu S.C."/>
            <person name="Wang J.Y."/>
            <person name="Lin Y.C."/>
            <person name="Xu Q."/>
            <person name="Chen L.J."/>
            <person name="Yoshida K."/>
            <person name="Fujiwara S."/>
            <person name="Wang Z.W."/>
            <person name="Zhang Y.Q."/>
            <person name="Mitsuda N."/>
            <person name="Wang M."/>
            <person name="Liu G.H."/>
            <person name="Pecoraro L."/>
            <person name="Huang H.X."/>
            <person name="Xiao X.J."/>
            <person name="Lin M."/>
            <person name="Wu X.Y."/>
            <person name="Wu W.L."/>
            <person name="Chen Y.Y."/>
            <person name="Chang S.B."/>
            <person name="Sakamoto S."/>
            <person name="Ohme-Takagi M."/>
            <person name="Yagi M."/>
            <person name="Zeng S.J."/>
            <person name="Shen C.Y."/>
            <person name="Yeh C.M."/>
            <person name="Luo Y.B."/>
            <person name="Tsai W.C."/>
            <person name="Van de Peer Y."/>
            <person name="Liu Z.J."/>
        </authorList>
    </citation>
    <scope>NUCLEOTIDE SEQUENCE [LARGE SCALE GENOMIC DNA]</scope>
    <source>
        <strain evidence="8">cv. Shenzhen</strain>
        <tissue evidence="7">Stem</tissue>
    </source>
</reference>
<feature type="transmembrane region" description="Helical" evidence="5">
    <location>
        <begin position="100"/>
        <end position="124"/>
    </location>
</feature>
<dbReference type="STRING" id="1088818.A0A2I0B3D3"/>
<dbReference type="InterPro" id="IPR039421">
    <property type="entry name" value="Type_1_exporter"/>
</dbReference>
<dbReference type="CDD" id="cd18578">
    <property type="entry name" value="ABC_6TM_Pgp_ABCB1_D2_like"/>
    <property type="match status" value="1"/>
</dbReference>
<evidence type="ECO:0000313" key="8">
    <source>
        <dbReference type="Proteomes" id="UP000236161"/>
    </source>
</evidence>
<dbReference type="PROSITE" id="PS50929">
    <property type="entry name" value="ABC_TM1F"/>
    <property type="match status" value="1"/>
</dbReference>
<dbReference type="SUPFAM" id="SSF90123">
    <property type="entry name" value="ABC transporter transmembrane region"/>
    <property type="match status" value="1"/>
</dbReference>
<dbReference type="GO" id="GO:0090374">
    <property type="term" value="P:oligopeptide export from mitochondrion"/>
    <property type="evidence" value="ECO:0007669"/>
    <property type="project" value="TreeGrafter"/>
</dbReference>
<keyword evidence="2 5" id="KW-0812">Transmembrane</keyword>
<evidence type="ECO:0000256" key="4">
    <source>
        <dbReference type="ARBA" id="ARBA00023136"/>
    </source>
</evidence>
<comment type="subcellular location">
    <subcellularLocation>
        <location evidence="1">Membrane</location>
        <topology evidence="1">Multi-pass membrane protein</topology>
    </subcellularLocation>
</comment>
<dbReference type="InterPro" id="IPR011527">
    <property type="entry name" value="ABC1_TM_dom"/>
</dbReference>
<organism evidence="7 8">
    <name type="scientific">Apostasia shenzhenica</name>
    <dbReference type="NCBI Taxonomy" id="1088818"/>
    <lineage>
        <taxon>Eukaryota</taxon>
        <taxon>Viridiplantae</taxon>
        <taxon>Streptophyta</taxon>
        <taxon>Embryophyta</taxon>
        <taxon>Tracheophyta</taxon>
        <taxon>Spermatophyta</taxon>
        <taxon>Magnoliopsida</taxon>
        <taxon>Liliopsida</taxon>
        <taxon>Asparagales</taxon>
        <taxon>Orchidaceae</taxon>
        <taxon>Apostasioideae</taxon>
        <taxon>Apostasia</taxon>
    </lineage>
</organism>
<feature type="transmembrane region" description="Helical" evidence="5">
    <location>
        <begin position="144"/>
        <end position="167"/>
    </location>
</feature>
<dbReference type="InterPro" id="IPR036640">
    <property type="entry name" value="ABC1_TM_sf"/>
</dbReference>